<dbReference type="Pfam" id="PF26268">
    <property type="entry name" value="DUF8071"/>
    <property type="match status" value="1"/>
</dbReference>
<evidence type="ECO:0000313" key="4">
    <source>
        <dbReference type="Proteomes" id="UP000282322"/>
    </source>
</evidence>
<keyword evidence="1" id="KW-1133">Transmembrane helix</keyword>
<name>A0A3P3RG16_9EURY</name>
<evidence type="ECO:0000259" key="2">
    <source>
        <dbReference type="Pfam" id="PF26268"/>
    </source>
</evidence>
<evidence type="ECO:0000313" key="3">
    <source>
        <dbReference type="EMBL" id="RRJ31858.1"/>
    </source>
</evidence>
<dbReference type="EMBL" id="RRCH01000012">
    <property type="protein sequence ID" value="RRJ31858.1"/>
    <property type="molecule type" value="Genomic_DNA"/>
</dbReference>
<sequence length="161" mass="17140">MSTVAVAAIVAVTTVRYTPTGPTDGGSIVLRSPSYIQLWDWFAATFNGNHIHQIFVIGAVVLLLGATVSAYLNSGLLPTAVLVMGPIFGLFVNRIGTPVPVIDPHEPGLSYAPMTLLDAIVWGGESALFLGLPITILGFTAGAVFRWMLSPRRIAERFESS</sequence>
<feature type="transmembrane region" description="Helical" evidence="1">
    <location>
        <begin position="79"/>
        <end position="96"/>
    </location>
</feature>
<dbReference type="InterPro" id="IPR058384">
    <property type="entry name" value="DUF8071"/>
</dbReference>
<comment type="caution">
    <text evidence="3">The sequence shown here is derived from an EMBL/GenBank/DDBJ whole genome shotgun (WGS) entry which is preliminary data.</text>
</comment>
<feature type="transmembrane region" description="Helical" evidence="1">
    <location>
        <begin position="127"/>
        <end position="149"/>
    </location>
</feature>
<organism evidence="3 4">
    <name type="scientific">Halocatena pleomorpha</name>
    <dbReference type="NCBI Taxonomy" id="1785090"/>
    <lineage>
        <taxon>Archaea</taxon>
        <taxon>Methanobacteriati</taxon>
        <taxon>Methanobacteriota</taxon>
        <taxon>Stenosarchaea group</taxon>
        <taxon>Halobacteria</taxon>
        <taxon>Halobacteriales</taxon>
        <taxon>Natronomonadaceae</taxon>
        <taxon>Halocatena</taxon>
    </lineage>
</organism>
<dbReference type="RefSeq" id="WP_124954268.1">
    <property type="nucleotide sequence ID" value="NZ_RRCH01000012.1"/>
</dbReference>
<dbReference type="Proteomes" id="UP000282322">
    <property type="component" value="Unassembled WGS sequence"/>
</dbReference>
<keyword evidence="1" id="KW-0472">Membrane</keyword>
<evidence type="ECO:0000256" key="1">
    <source>
        <dbReference type="SAM" id="Phobius"/>
    </source>
</evidence>
<dbReference type="AlphaFoldDB" id="A0A3P3RG16"/>
<protein>
    <recommendedName>
        <fullName evidence="2">DUF8071 domain-containing protein</fullName>
    </recommendedName>
</protein>
<gene>
    <name evidence="3" type="ORF">EIK79_06225</name>
</gene>
<proteinExistence type="predicted"/>
<keyword evidence="4" id="KW-1185">Reference proteome</keyword>
<accession>A0A3P3RG16</accession>
<reference evidence="3 4" key="1">
    <citation type="submission" date="2018-11" db="EMBL/GenBank/DDBJ databases">
        <title>Taxonoimc description of Halomarina strain SPP-AMP-1.</title>
        <authorList>
            <person name="Pal Y."/>
            <person name="Srinivasana K."/>
            <person name="Verma A."/>
            <person name="Kumar P."/>
        </authorList>
    </citation>
    <scope>NUCLEOTIDE SEQUENCE [LARGE SCALE GENOMIC DNA]</scope>
    <source>
        <strain evidence="3 4">SPP-AMP-1</strain>
    </source>
</reference>
<feature type="domain" description="DUF8071" evidence="2">
    <location>
        <begin position="11"/>
        <end position="149"/>
    </location>
</feature>
<keyword evidence="1" id="KW-0812">Transmembrane</keyword>
<dbReference type="OrthoDB" id="385083at2157"/>
<feature type="transmembrane region" description="Helical" evidence="1">
    <location>
        <begin position="51"/>
        <end position="72"/>
    </location>
</feature>